<sequence length="47" mass="5443">MALVRNIVTGKINSQKNLFFEKFLEDPLILTPILALTFLKSYVCNER</sequence>
<evidence type="ECO:0000313" key="1">
    <source>
        <dbReference type="EMBL" id="TLD40504.1"/>
    </source>
</evidence>
<evidence type="ECO:0000313" key="2">
    <source>
        <dbReference type="Proteomes" id="UP000319783"/>
    </source>
</evidence>
<dbReference type="Proteomes" id="UP000319783">
    <property type="component" value="Unassembled WGS sequence"/>
</dbReference>
<accession>A0A533Q799</accession>
<reference evidence="1 2" key="1">
    <citation type="submission" date="2019-04" db="EMBL/GenBank/DDBJ databases">
        <title>Genome of a novel bacterium Candidatus Jettenia ecosi reconstructed from metagenome of an anammox bioreactor.</title>
        <authorList>
            <person name="Mardanov A.V."/>
            <person name="Beletsky A.V."/>
            <person name="Ravin N.V."/>
            <person name="Botchkova E.A."/>
            <person name="Litti Y.V."/>
            <person name="Nozhevnikova A.N."/>
        </authorList>
    </citation>
    <scope>NUCLEOTIDE SEQUENCE [LARGE SCALE GENOMIC DNA]</scope>
    <source>
        <strain evidence="1">J2</strain>
    </source>
</reference>
<dbReference type="AlphaFoldDB" id="A0A533Q799"/>
<gene>
    <name evidence="1" type="ORF">JETT_3228</name>
</gene>
<comment type="caution">
    <text evidence="1">The sequence shown here is derived from an EMBL/GenBank/DDBJ whole genome shotgun (WGS) entry which is preliminary data.</text>
</comment>
<protein>
    <submittedName>
        <fullName evidence="1">Uncharacterized protein</fullName>
    </submittedName>
</protein>
<name>A0A533Q799_9BACT</name>
<proteinExistence type="predicted"/>
<organism evidence="1 2">
    <name type="scientific">Candidatus Jettenia ecosi</name>
    <dbReference type="NCBI Taxonomy" id="2494326"/>
    <lineage>
        <taxon>Bacteria</taxon>
        <taxon>Pseudomonadati</taxon>
        <taxon>Planctomycetota</taxon>
        <taxon>Candidatus Brocadiia</taxon>
        <taxon>Candidatus Brocadiales</taxon>
        <taxon>Candidatus Brocadiaceae</taxon>
        <taxon>Candidatus Jettenia</taxon>
    </lineage>
</organism>
<dbReference type="EMBL" id="SULG01000096">
    <property type="protein sequence ID" value="TLD40504.1"/>
    <property type="molecule type" value="Genomic_DNA"/>
</dbReference>